<evidence type="ECO:0000256" key="4">
    <source>
        <dbReference type="ARBA" id="ARBA00022801"/>
    </source>
</evidence>
<evidence type="ECO:0000256" key="5">
    <source>
        <dbReference type="ARBA" id="ARBA00022825"/>
    </source>
</evidence>
<keyword evidence="3" id="KW-0732">Signal</keyword>
<feature type="region of interest" description="Disordered" evidence="7">
    <location>
        <begin position="316"/>
        <end position="376"/>
    </location>
</feature>
<dbReference type="EMBL" id="PDJQ01000001">
    <property type="protein sequence ID" value="PFG73402.1"/>
    <property type="molecule type" value="Genomic_DNA"/>
</dbReference>
<dbReference type="InterPro" id="IPR008256">
    <property type="entry name" value="Peptidase_S1B"/>
</dbReference>
<reference evidence="8 9" key="1">
    <citation type="submission" date="2017-09" db="EMBL/GenBank/DDBJ databases">
        <title>Sequencing the genomes of two abundant thermophiles in Great Basin hot springs: Thermocrinis jamiesonii and novel Chloroflexi Thermoflexus hugenholtzii.</title>
        <authorList>
            <person name="Hedlund B."/>
        </authorList>
    </citation>
    <scope>NUCLEOTIDE SEQUENCE [LARGE SCALE GENOMIC DNA]</scope>
    <source>
        <strain evidence="8 9">G233</strain>
    </source>
</reference>
<dbReference type="InterPro" id="IPR050966">
    <property type="entry name" value="Glutamyl_endopeptidase"/>
</dbReference>
<dbReference type="GO" id="GO:0004252">
    <property type="term" value="F:serine-type endopeptidase activity"/>
    <property type="evidence" value="ECO:0007669"/>
    <property type="project" value="InterPro"/>
</dbReference>
<dbReference type="RefSeq" id="WP_133117488.1">
    <property type="nucleotide sequence ID" value="NZ_PDJQ01000001.1"/>
</dbReference>
<evidence type="ECO:0000313" key="8">
    <source>
        <dbReference type="EMBL" id="PFG73402.1"/>
    </source>
</evidence>
<dbReference type="GO" id="GO:0006508">
    <property type="term" value="P:proteolysis"/>
    <property type="evidence" value="ECO:0007669"/>
    <property type="project" value="UniProtKB-KW"/>
</dbReference>
<evidence type="ECO:0000256" key="7">
    <source>
        <dbReference type="SAM" id="MobiDB-lite"/>
    </source>
</evidence>
<evidence type="ECO:0000256" key="3">
    <source>
        <dbReference type="ARBA" id="ARBA00022729"/>
    </source>
</evidence>
<dbReference type="PANTHER" id="PTHR15462">
    <property type="entry name" value="SERINE PROTEASE"/>
    <property type="match status" value="1"/>
</dbReference>
<comment type="caution">
    <text evidence="8">The sequence shown here is derived from an EMBL/GenBank/DDBJ whole genome shotgun (WGS) entry which is preliminary data.</text>
</comment>
<keyword evidence="5 6" id="KW-0720">Serine protease</keyword>
<feature type="compositionally biased region" description="Low complexity" evidence="7">
    <location>
        <begin position="323"/>
        <end position="343"/>
    </location>
</feature>
<evidence type="ECO:0000256" key="6">
    <source>
        <dbReference type="RuleBase" id="RU004296"/>
    </source>
</evidence>
<dbReference type="PANTHER" id="PTHR15462:SF8">
    <property type="entry name" value="SERINE PROTEASE"/>
    <property type="match status" value="1"/>
</dbReference>
<accession>A0A2A9HE42</accession>
<name>A0A2A9HE42_TEPT2</name>
<evidence type="ECO:0000313" key="9">
    <source>
        <dbReference type="Proteomes" id="UP000223071"/>
    </source>
</evidence>
<sequence>MRWTRVFGLLLAGLWLVGGAIVLSSGAGRAEADASPYELVEFELQPPPENAEELIRAAMAESGDAGAATVFPPDDRIRVTDTTQPIFRTVARLGIFDHNENLSYCSGTLVAVNVVLTAAHCVYFSGRYVKSVVVIPGSNGLNWPFGSGYSIRMAVPNGWANGPGRDPADALLPPTIYDWAILVLDLYDWDDTIMRPYPVIAYAPDGFLNDHSVGLVTAGYPGDKPVGTMWWTAVDHEDFFFDDDFIYTWADVYKGQSGSPIWAVSPDTAYIVSVVSGGNSYVNRSVRFSIPVVNALESYARELGASLTTYILPGDTPAPTPTWTPTRAASPTATPTPTRTTPPTFTPPATPTRAATPTPTPPPRPAPIRIPQVARD</sequence>
<keyword evidence="9" id="KW-1185">Reference proteome</keyword>
<proteinExistence type="inferred from homology"/>
<feature type="compositionally biased region" description="Pro residues" evidence="7">
    <location>
        <begin position="358"/>
        <end position="368"/>
    </location>
</feature>
<dbReference type="AlphaFoldDB" id="A0A2A9HE42"/>
<keyword evidence="2 6" id="KW-0645">Protease</keyword>
<dbReference type="Proteomes" id="UP000223071">
    <property type="component" value="Unassembled WGS sequence"/>
</dbReference>
<dbReference type="InterPro" id="IPR043504">
    <property type="entry name" value="Peptidase_S1_PA_chymotrypsin"/>
</dbReference>
<dbReference type="PRINTS" id="PR00839">
    <property type="entry name" value="V8PROTEASE"/>
</dbReference>
<dbReference type="InterPro" id="IPR018114">
    <property type="entry name" value="TRYPSIN_HIS"/>
</dbReference>
<organism evidence="8 9">
    <name type="scientific">Tepidiforma thermophila (strain KCTC 52669 / CGMCC 1.13589 / G233)</name>
    <dbReference type="NCBI Taxonomy" id="2761530"/>
    <lineage>
        <taxon>Bacteria</taxon>
        <taxon>Bacillati</taxon>
        <taxon>Chloroflexota</taxon>
        <taxon>Tepidiformia</taxon>
        <taxon>Tepidiformales</taxon>
        <taxon>Tepidiformaceae</taxon>
        <taxon>Tepidiforma</taxon>
    </lineage>
</organism>
<dbReference type="InterPro" id="IPR009003">
    <property type="entry name" value="Peptidase_S1_PA"/>
</dbReference>
<comment type="similarity">
    <text evidence="1 6">Belongs to the peptidase S1B family.</text>
</comment>
<protein>
    <recommendedName>
        <fullName evidence="6">Serine protease</fullName>
        <ecNumber evidence="6">3.4.21.-</ecNumber>
    </recommendedName>
</protein>
<evidence type="ECO:0000256" key="1">
    <source>
        <dbReference type="ARBA" id="ARBA00008764"/>
    </source>
</evidence>
<dbReference type="SUPFAM" id="SSF50494">
    <property type="entry name" value="Trypsin-like serine proteases"/>
    <property type="match status" value="1"/>
</dbReference>
<evidence type="ECO:0000256" key="2">
    <source>
        <dbReference type="ARBA" id="ARBA00022670"/>
    </source>
</evidence>
<dbReference type="Gene3D" id="2.40.10.10">
    <property type="entry name" value="Trypsin-like serine proteases"/>
    <property type="match status" value="2"/>
</dbReference>
<dbReference type="EC" id="3.4.21.-" evidence="6"/>
<dbReference type="PROSITE" id="PS00134">
    <property type="entry name" value="TRYPSIN_HIS"/>
    <property type="match status" value="1"/>
</dbReference>
<gene>
    <name evidence="8" type="ORF">A9A59_0597</name>
</gene>
<keyword evidence="4 6" id="KW-0378">Hydrolase</keyword>